<dbReference type="EMBL" id="BFBB01000001">
    <property type="protein sequence ID" value="GBF48511.1"/>
    <property type="molecule type" value="Genomic_DNA"/>
</dbReference>
<gene>
    <name evidence="6" type="ORF">LPTSP4_00100</name>
</gene>
<keyword evidence="1 2" id="KW-0807">Transducer</keyword>
<protein>
    <recommendedName>
        <fullName evidence="5">Methyl-accepting transducer domain-containing protein</fullName>
    </recommendedName>
</protein>
<dbReference type="RefSeq" id="WP_108972391.1">
    <property type="nucleotide sequence ID" value="NZ_BFBB01000001.1"/>
</dbReference>
<feature type="transmembrane region" description="Helical" evidence="4">
    <location>
        <begin position="347"/>
        <end position="369"/>
    </location>
</feature>
<name>A0A2P2DV40_9LEPT</name>
<keyword evidence="4" id="KW-0472">Membrane</keyword>
<comment type="caution">
    <text evidence="6">The sequence shown here is derived from an EMBL/GenBank/DDBJ whole genome shotgun (WGS) entry which is preliminary data.</text>
</comment>
<reference evidence="6 7" key="1">
    <citation type="submission" date="2018-02" db="EMBL/GenBank/DDBJ databases">
        <title>Novel Leptospira species isolated from soil and water in Japan.</title>
        <authorList>
            <person name="Nakao R."/>
            <person name="Masuzawa T."/>
        </authorList>
    </citation>
    <scope>NUCLEOTIDE SEQUENCE [LARGE SCALE GENOMIC DNA]</scope>
    <source>
        <strain evidence="6 7">YH101</strain>
    </source>
</reference>
<keyword evidence="4" id="KW-1133">Transmembrane helix</keyword>
<feature type="compositionally biased region" description="Polar residues" evidence="3">
    <location>
        <begin position="424"/>
        <end position="437"/>
    </location>
</feature>
<dbReference type="SMART" id="SM00283">
    <property type="entry name" value="MA"/>
    <property type="match status" value="1"/>
</dbReference>
<dbReference type="Gene3D" id="3.30.450.20">
    <property type="entry name" value="PAS domain"/>
    <property type="match status" value="1"/>
</dbReference>
<feature type="region of interest" description="Disordered" evidence="3">
    <location>
        <begin position="412"/>
        <end position="437"/>
    </location>
</feature>
<dbReference type="OrthoDB" id="304846at2"/>
<evidence type="ECO:0000256" key="1">
    <source>
        <dbReference type="ARBA" id="ARBA00023224"/>
    </source>
</evidence>
<evidence type="ECO:0000313" key="6">
    <source>
        <dbReference type="EMBL" id="GBF48511.1"/>
    </source>
</evidence>
<dbReference type="Pfam" id="PF00015">
    <property type="entry name" value="MCPsignal"/>
    <property type="match status" value="1"/>
</dbReference>
<evidence type="ECO:0000256" key="2">
    <source>
        <dbReference type="PROSITE-ProRule" id="PRU00284"/>
    </source>
</evidence>
<dbReference type="PANTHER" id="PTHR32089">
    <property type="entry name" value="METHYL-ACCEPTING CHEMOTAXIS PROTEIN MCPB"/>
    <property type="match status" value="1"/>
</dbReference>
<evidence type="ECO:0000259" key="5">
    <source>
        <dbReference type="PROSITE" id="PS50111"/>
    </source>
</evidence>
<dbReference type="Gene3D" id="1.10.287.950">
    <property type="entry name" value="Methyl-accepting chemotaxis protein"/>
    <property type="match status" value="1"/>
</dbReference>
<dbReference type="SUPFAM" id="SSF58104">
    <property type="entry name" value="Methyl-accepting chemotaxis protein (MCP) signaling domain"/>
    <property type="match status" value="1"/>
</dbReference>
<proteinExistence type="predicted"/>
<feature type="domain" description="Methyl-accepting transducer" evidence="5">
    <location>
        <begin position="376"/>
        <end position="612"/>
    </location>
</feature>
<sequence>MIKEILERYSLKTRLMIFVIGITFFITATITIIFTLFASSAIQKEVENQVEAIGKTKKEQALRYFEEKNKDIQIFSSTSDVKDAFLAFEKGVRENKFGFQKIRESYVDKNPFPRGKKDELIDANDGTFYTKAHQNFHSYFQNYTRTKSFYDLFLIDLQGNIIYSVFKEDDFGTNLLTGLYRESNLSRVFQDSKNQGANGIVSFVDFQTYPPSNHGPASFFATPIFKDKRMIGVLAVQISMEDLNLLMKDNYLVDSSAVYLIGSDHFFRTTDHRYPEESFVLQKKSNAISVQKALDGAMGITLENNYRGTEVYTAYSPLTIYGIRFALISEFHSDAALLPLKELRTNILFIFMGLILLISILTIPLAQWITRPIAKVIGMLSSSTREIATTIEQQEKTAQMQSASVNQTSTTMDELGATSRHNAEQTSTVSEKSQEAQTKANEGADLVIQMVESMQDLKLNMESISVQISNLSEKNNQIGDIINLVSDIAVQTNMLALNAAVEAARAGEYGKGFAVVAVEIRKLADESNTSAEKIQEILLQIKKSTDSSVLAAEEGNKKVEKSVQLGLKVEDSFDGIRSAIDTVFQSVEQISLNIRQQSIAVNEIVQAMDSLTKGSEETAIGVSQIKQGISQVNDAAVEMQVLIDGRMT</sequence>
<dbReference type="PANTHER" id="PTHR32089:SF112">
    <property type="entry name" value="LYSOZYME-LIKE PROTEIN-RELATED"/>
    <property type="match status" value="1"/>
</dbReference>
<keyword evidence="7" id="KW-1185">Reference proteome</keyword>
<dbReference type="InterPro" id="IPR004089">
    <property type="entry name" value="MCPsignal_dom"/>
</dbReference>
<organism evidence="6 7">
    <name type="scientific">Leptospira ryugenii</name>
    <dbReference type="NCBI Taxonomy" id="1917863"/>
    <lineage>
        <taxon>Bacteria</taxon>
        <taxon>Pseudomonadati</taxon>
        <taxon>Spirochaetota</taxon>
        <taxon>Spirochaetia</taxon>
        <taxon>Leptospirales</taxon>
        <taxon>Leptospiraceae</taxon>
        <taxon>Leptospira</taxon>
    </lineage>
</organism>
<evidence type="ECO:0000313" key="7">
    <source>
        <dbReference type="Proteomes" id="UP000245133"/>
    </source>
</evidence>
<accession>A0A2P2DV40</accession>
<evidence type="ECO:0000256" key="3">
    <source>
        <dbReference type="SAM" id="MobiDB-lite"/>
    </source>
</evidence>
<evidence type="ECO:0000256" key="4">
    <source>
        <dbReference type="SAM" id="Phobius"/>
    </source>
</evidence>
<dbReference type="Proteomes" id="UP000245133">
    <property type="component" value="Unassembled WGS sequence"/>
</dbReference>
<dbReference type="CDD" id="cd11386">
    <property type="entry name" value="MCP_signal"/>
    <property type="match status" value="1"/>
</dbReference>
<dbReference type="PROSITE" id="PS50111">
    <property type="entry name" value="CHEMOTAXIS_TRANSDUC_2"/>
    <property type="match status" value="1"/>
</dbReference>
<feature type="transmembrane region" description="Helical" evidence="4">
    <location>
        <begin position="15"/>
        <end position="38"/>
    </location>
</feature>
<dbReference type="AlphaFoldDB" id="A0A2P2DV40"/>
<keyword evidence="4" id="KW-0812">Transmembrane</keyword>
<dbReference type="GO" id="GO:0007165">
    <property type="term" value="P:signal transduction"/>
    <property type="evidence" value="ECO:0007669"/>
    <property type="project" value="UniProtKB-KW"/>
</dbReference>
<dbReference type="GO" id="GO:0016020">
    <property type="term" value="C:membrane"/>
    <property type="evidence" value="ECO:0007669"/>
    <property type="project" value="InterPro"/>
</dbReference>